<feature type="transmembrane region" description="Helical" evidence="8">
    <location>
        <begin position="272"/>
        <end position="291"/>
    </location>
</feature>
<dbReference type="Proteomes" id="UP001153069">
    <property type="component" value="Unassembled WGS sequence"/>
</dbReference>
<organism evidence="9 10">
    <name type="scientific">Seminavis robusta</name>
    <dbReference type="NCBI Taxonomy" id="568900"/>
    <lineage>
        <taxon>Eukaryota</taxon>
        <taxon>Sar</taxon>
        <taxon>Stramenopiles</taxon>
        <taxon>Ochrophyta</taxon>
        <taxon>Bacillariophyta</taxon>
        <taxon>Bacillariophyceae</taxon>
        <taxon>Bacillariophycidae</taxon>
        <taxon>Naviculales</taxon>
        <taxon>Naviculaceae</taxon>
        <taxon>Seminavis</taxon>
    </lineage>
</organism>
<dbReference type="PANTHER" id="PTHR11654">
    <property type="entry name" value="OLIGOPEPTIDE TRANSPORTER-RELATED"/>
    <property type="match status" value="1"/>
</dbReference>
<dbReference type="GO" id="GO:0016020">
    <property type="term" value="C:membrane"/>
    <property type="evidence" value="ECO:0007669"/>
    <property type="project" value="UniProtKB-SubCell"/>
</dbReference>
<evidence type="ECO:0000256" key="1">
    <source>
        <dbReference type="ARBA" id="ARBA00004141"/>
    </source>
</evidence>
<proteinExistence type="inferred from homology"/>
<evidence type="ECO:0000256" key="7">
    <source>
        <dbReference type="SAM" id="MobiDB-lite"/>
    </source>
</evidence>
<feature type="transmembrane region" description="Helical" evidence="8">
    <location>
        <begin position="139"/>
        <end position="161"/>
    </location>
</feature>
<feature type="transmembrane region" description="Helical" evidence="8">
    <location>
        <begin position="168"/>
        <end position="191"/>
    </location>
</feature>
<dbReference type="Pfam" id="PF00854">
    <property type="entry name" value="PTR2"/>
    <property type="match status" value="2"/>
</dbReference>
<keyword evidence="3 6" id="KW-0812">Transmembrane</keyword>
<dbReference type="InterPro" id="IPR018456">
    <property type="entry name" value="PTR2_symporter_CS"/>
</dbReference>
<dbReference type="InterPro" id="IPR000109">
    <property type="entry name" value="POT_fam"/>
</dbReference>
<reference evidence="9" key="1">
    <citation type="submission" date="2020-06" db="EMBL/GenBank/DDBJ databases">
        <authorList>
            <consortium name="Plant Systems Biology data submission"/>
        </authorList>
    </citation>
    <scope>NUCLEOTIDE SEQUENCE</scope>
    <source>
        <strain evidence="9">D6</strain>
    </source>
</reference>
<sequence>MATTNNNKDDDAAAIRVSLIAEVPSSSASKGTVSSPSTGRPPIHPQEDELPTSVTTLEQLNDLPKECLSGDKDRPLRHVDEDGQVSHYALQPMTYAVMFILVVELLERFCFYGVNYTQTAYLTGSYNEDWNADMTAVEASSYVAVSVGVAYTTPFLGAFLADSVLGDFYGLLVGSLCFYLPGLILIALTTIPGLLGTEFNSAALKVGFIGLWPVGTGIVKAIVNVFGAKQFHPLLQSSLIESYYVSFYMCINIGALVGGVLVPVLAQINVTQAYFLPVAMLGFAVICFLSGSSKYVRSKPKGDLCSGKKKKAKKLLPSLDNSNNKKLSLWTVFSISMLIVPFNIAYAQMSTTFIVQGTVMQQVGFIDASCMNNADAISVLFFGYVIGQMLYPALAKRGIKLATTHKFAIGSMFGVMAIGWALLVDYIIHYYFQTTGEKVTVMWQAPSYILIGIGEIFAVSSAYEVAFSASPPEQKALASATNLFCVGGLPNFFCIVLYRACKTWFLNSHGIASLHRLEDYADAHVWKYFLVLFGIAIFGVILNLSGFVQSFVESVEETAAEMVKTPLLTKPKRHQRMDSWDFSDAKKEEMSPLLRAKRHQAYLKYGSGPVLNRNGSMRAGPALAQQGKKAKKVKRKDIARLYNSETALPPVKVVMSPSGRPLQAGNLHQIDEAATMTRSLSNPDMA</sequence>
<evidence type="ECO:0000256" key="8">
    <source>
        <dbReference type="SAM" id="Phobius"/>
    </source>
</evidence>
<evidence type="ECO:0000256" key="4">
    <source>
        <dbReference type="ARBA" id="ARBA00022989"/>
    </source>
</evidence>
<name>A0A9N8EIP4_9STRA</name>
<feature type="transmembrane region" description="Helical" evidence="8">
    <location>
        <begin position="376"/>
        <end position="395"/>
    </location>
</feature>
<evidence type="ECO:0000256" key="2">
    <source>
        <dbReference type="ARBA" id="ARBA00005982"/>
    </source>
</evidence>
<dbReference type="PROSITE" id="PS01023">
    <property type="entry name" value="PTR2_2"/>
    <property type="match status" value="1"/>
</dbReference>
<dbReference type="AlphaFoldDB" id="A0A9N8EIP4"/>
<accession>A0A9N8EIP4</accession>
<keyword evidence="10" id="KW-1185">Reference proteome</keyword>
<dbReference type="Gene3D" id="1.20.1250.20">
    <property type="entry name" value="MFS general substrate transporter like domains"/>
    <property type="match status" value="1"/>
</dbReference>
<dbReference type="OrthoDB" id="8904098at2759"/>
<evidence type="ECO:0000256" key="3">
    <source>
        <dbReference type="ARBA" id="ARBA00022692"/>
    </source>
</evidence>
<feature type="compositionally biased region" description="Polar residues" evidence="7">
    <location>
        <begin position="24"/>
        <end position="38"/>
    </location>
</feature>
<evidence type="ECO:0000313" key="9">
    <source>
        <dbReference type="EMBL" id="CAB9520869.1"/>
    </source>
</evidence>
<dbReference type="GO" id="GO:0006857">
    <property type="term" value="P:oligopeptide transport"/>
    <property type="evidence" value="ECO:0007669"/>
    <property type="project" value="InterPro"/>
</dbReference>
<feature type="region of interest" description="Disordered" evidence="7">
    <location>
        <begin position="24"/>
        <end position="49"/>
    </location>
</feature>
<keyword evidence="6" id="KW-0813">Transport</keyword>
<keyword evidence="5 8" id="KW-0472">Membrane</keyword>
<comment type="similarity">
    <text evidence="2 6">Belongs to the major facilitator superfamily. Proton-dependent oligopeptide transporter (POT/PTR) (TC 2.A.17) family.</text>
</comment>
<evidence type="ECO:0000313" key="10">
    <source>
        <dbReference type="Proteomes" id="UP001153069"/>
    </source>
</evidence>
<dbReference type="SUPFAM" id="SSF103473">
    <property type="entry name" value="MFS general substrate transporter"/>
    <property type="match status" value="1"/>
</dbReference>
<keyword evidence="4 8" id="KW-1133">Transmembrane helix</keyword>
<feature type="transmembrane region" description="Helical" evidence="8">
    <location>
        <begin position="525"/>
        <end position="544"/>
    </location>
</feature>
<dbReference type="InterPro" id="IPR036259">
    <property type="entry name" value="MFS_trans_sf"/>
</dbReference>
<evidence type="ECO:0000256" key="6">
    <source>
        <dbReference type="RuleBase" id="RU003755"/>
    </source>
</evidence>
<feature type="transmembrane region" description="Helical" evidence="8">
    <location>
        <begin position="327"/>
        <end position="346"/>
    </location>
</feature>
<comment type="subcellular location">
    <subcellularLocation>
        <location evidence="1 6">Membrane</location>
        <topology evidence="1 6">Multi-pass membrane protein</topology>
    </subcellularLocation>
</comment>
<dbReference type="EMBL" id="CAICTM010001140">
    <property type="protein sequence ID" value="CAB9520869.1"/>
    <property type="molecule type" value="Genomic_DNA"/>
</dbReference>
<evidence type="ECO:0000256" key="5">
    <source>
        <dbReference type="ARBA" id="ARBA00023136"/>
    </source>
</evidence>
<feature type="transmembrane region" description="Helical" evidence="8">
    <location>
        <begin position="407"/>
        <end position="428"/>
    </location>
</feature>
<comment type="caution">
    <text evidence="9">The sequence shown here is derived from an EMBL/GenBank/DDBJ whole genome shotgun (WGS) entry which is preliminary data.</text>
</comment>
<feature type="transmembrane region" description="Helical" evidence="8">
    <location>
        <begin position="448"/>
        <end position="469"/>
    </location>
</feature>
<feature type="transmembrane region" description="Helical" evidence="8">
    <location>
        <begin position="476"/>
        <end position="498"/>
    </location>
</feature>
<feature type="transmembrane region" description="Helical" evidence="8">
    <location>
        <begin position="203"/>
        <end position="223"/>
    </location>
</feature>
<gene>
    <name evidence="9" type="ORF">SEMRO_1142_G245800.1</name>
</gene>
<dbReference type="GO" id="GO:0022857">
    <property type="term" value="F:transmembrane transporter activity"/>
    <property type="evidence" value="ECO:0007669"/>
    <property type="project" value="InterPro"/>
</dbReference>
<protein>
    <submittedName>
        <fullName evidence="9">Family 15 member 1</fullName>
    </submittedName>
</protein>
<feature type="transmembrane region" description="Helical" evidence="8">
    <location>
        <begin position="243"/>
        <end position="266"/>
    </location>
</feature>